<accession>A0A1R1L8I1</accession>
<dbReference type="SUPFAM" id="SSF55060">
    <property type="entry name" value="GHMP Kinase, C-terminal domain"/>
    <property type="match status" value="1"/>
</dbReference>
<dbReference type="Gene3D" id="3.30.230.10">
    <property type="match status" value="1"/>
</dbReference>
<organism evidence="15 16">
    <name type="scientific">Tersicoccus phoenicis</name>
    <dbReference type="NCBI Taxonomy" id="554083"/>
    <lineage>
        <taxon>Bacteria</taxon>
        <taxon>Bacillati</taxon>
        <taxon>Actinomycetota</taxon>
        <taxon>Actinomycetes</taxon>
        <taxon>Micrococcales</taxon>
        <taxon>Micrococcaceae</taxon>
        <taxon>Tersicoccus</taxon>
    </lineage>
</organism>
<dbReference type="InterPro" id="IPR013750">
    <property type="entry name" value="GHMP_kinase_C_dom"/>
</dbReference>
<dbReference type="PANTHER" id="PTHR10457:SF7">
    <property type="entry name" value="GALACTOKINASE-RELATED"/>
    <property type="match status" value="1"/>
</dbReference>
<gene>
    <name evidence="15" type="ORF">BKD30_10390</name>
</gene>
<dbReference type="GO" id="GO:0005829">
    <property type="term" value="C:cytosol"/>
    <property type="evidence" value="ECO:0007669"/>
    <property type="project" value="TreeGrafter"/>
</dbReference>
<dbReference type="InterPro" id="IPR014721">
    <property type="entry name" value="Ribsml_uS5_D2-typ_fold_subgr"/>
</dbReference>
<evidence type="ECO:0000259" key="12">
    <source>
        <dbReference type="Pfam" id="PF00288"/>
    </source>
</evidence>
<dbReference type="InterPro" id="IPR006204">
    <property type="entry name" value="GHMP_kinase_N_dom"/>
</dbReference>
<evidence type="ECO:0000256" key="9">
    <source>
        <dbReference type="ARBA" id="ARBA00023144"/>
    </source>
</evidence>
<dbReference type="Pfam" id="PF08544">
    <property type="entry name" value="GHMP_kinases_C"/>
    <property type="match status" value="1"/>
</dbReference>
<keyword evidence="7" id="KW-0067">ATP-binding</keyword>
<dbReference type="FunFam" id="3.30.70.890:FF:000001">
    <property type="entry name" value="Galactokinase"/>
    <property type="match status" value="1"/>
</dbReference>
<evidence type="ECO:0000313" key="15">
    <source>
        <dbReference type="EMBL" id="OMH23789.1"/>
    </source>
</evidence>
<keyword evidence="2" id="KW-0963">Cytoplasm</keyword>
<dbReference type="SUPFAM" id="SSF54211">
    <property type="entry name" value="Ribosomal protein S5 domain 2-like"/>
    <property type="match status" value="1"/>
</dbReference>
<dbReference type="Proteomes" id="UP000187085">
    <property type="component" value="Unassembled WGS sequence"/>
</dbReference>
<evidence type="ECO:0000256" key="10">
    <source>
        <dbReference type="ARBA" id="ARBA00023277"/>
    </source>
</evidence>
<evidence type="ECO:0000256" key="2">
    <source>
        <dbReference type="ARBA" id="ARBA00022490"/>
    </source>
</evidence>
<keyword evidence="4" id="KW-0479">Metal-binding</keyword>
<evidence type="ECO:0000256" key="11">
    <source>
        <dbReference type="NCBIfam" id="TIGR00131"/>
    </source>
</evidence>
<keyword evidence="8" id="KW-0460">Magnesium</keyword>
<dbReference type="FunFam" id="3.30.230.10:FF:000017">
    <property type="entry name" value="Galactokinase"/>
    <property type="match status" value="1"/>
</dbReference>
<feature type="domain" description="Galactokinase N-terminal" evidence="14">
    <location>
        <begin position="12"/>
        <end position="59"/>
    </location>
</feature>
<dbReference type="InterPro" id="IPR019741">
    <property type="entry name" value="Galactokinase_CS"/>
</dbReference>
<keyword evidence="16" id="KW-1185">Reference proteome</keyword>
<dbReference type="InterPro" id="IPR019539">
    <property type="entry name" value="GalKase_N"/>
</dbReference>
<dbReference type="InterPro" id="IPR036554">
    <property type="entry name" value="GHMP_kinase_C_sf"/>
</dbReference>
<dbReference type="GO" id="GO:0046872">
    <property type="term" value="F:metal ion binding"/>
    <property type="evidence" value="ECO:0007669"/>
    <property type="project" value="UniProtKB-KW"/>
</dbReference>
<keyword evidence="6 15" id="KW-0418">Kinase</keyword>
<evidence type="ECO:0000256" key="5">
    <source>
        <dbReference type="ARBA" id="ARBA00022741"/>
    </source>
</evidence>
<protein>
    <recommendedName>
        <fullName evidence="11">Galactokinase</fullName>
        <ecNumber evidence="11">2.7.1.6</ecNumber>
    </recommendedName>
</protein>
<dbReference type="STRING" id="554083.BKD30_10390"/>
<evidence type="ECO:0000259" key="14">
    <source>
        <dbReference type="Pfam" id="PF10509"/>
    </source>
</evidence>
<comment type="caution">
    <text evidence="15">The sequence shown here is derived from an EMBL/GenBank/DDBJ whole genome shotgun (WGS) entry which is preliminary data.</text>
</comment>
<dbReference type="PIRSF" id="PIRSF000530">
    <property type="entry name" value="Galactokinase"/>
    <property type="match status" value="1"/>
</dbReference>
<dbReference type="GO" id="GO:0006012">
    <property type="term" value="P:galactose metabolic process"/>
    <property type="evidence" value="ECO:0007669"/>
    <property type="project" value="UniProtKB-UniRule"/>
</dbReference>
<dbReference type="InterPro" id="IPR006206">
    <property type="entry name" value="Mevalonate/galactokinase"/>
</dbReference>
<dbReference type="NCBIfam" id="TIGR00131">
    <property type="entry name" value="gal_kin"/>
    <property type="match status" value="1"/>
</dbReference>
<evidence type="ECO:0000256" key="3">
    <source>
        <dbReference type="ARBA" id="ARBA00022679"/>
    </source>
</evidence>
<dbReference type="Gene3D" id="3.30.70.890">
    <property type="entry name" value="GHMP kinase, C-terminal domain"/>
    <property type="match status" value="1"/>
</dbReference>
<keyword evidence="5" id="KW-0547">Nucleotide-binding</keyword>
<dbReference type="PROSITE" id="PS00627">
    <property type="entry name" value="GHMP_KINASES_ATP"/>
    <property type="match status" value="1"/>
</dbReference>
<feature type="domain" description="GHMP kinase C-terminal" evidence="13">
    <location>
        <begin position="285"/>
        <end position="361"/>
    </location>
</feature>
<evidence type="ECO:0000256" key="7">
    <source>
        <dbReference type="ARBA" id="ARBA00022840"/>
    </source>
</evidence>
<dbReference type="AlphaFoldDB" id="A0A1R1L8I1"/>
<evidence type="ECO:0000313" key="16">
    <source>
        <dbReference type="Proteomes" id="UP000187085"/>
    </source>
</evidence>
<dbReference type="EC" id="2.7.1.6" evidence="11"/>
<keyword evidence="9" id="KW-0299">Galactose metabolism</keyword>
<dbReference type="PRINTS" id="PR00473">
    <property type="entry name" value="GALCTOKINASE"/>
</dbReference>
<sequence>MTVVDAGRLATDFTATFGDPPDGLFLAPGRVNLIGEHTDYTGGFVLPFAIDAATTAAIALNDSGRLRLASRSQDGVVAVDLASLAPGAVTGWAAYPAGVVWALSARGVRVEGADILVDSTVPTGSGLSSSAALECSVAVGLRDLTGVDIGPDELVLACQQAENEMAGAPTGIMDQTASLRGAAGHAVFLDTRDQHSEQVPLDLAEHGLVLLVVDTHVKHQHATGGYADRRRSTEAAREALDVEALRDVAVADLEAAAGRLDAVTFRRLRHVVTENQRVLDTVATLRSSSPAAIGQLLDASHASMRDDFEISCAELDTAVDAARAAGSLGARMTGGGFGGSAIALVHAEDVDTVTEAVRGAFADAGFTAPGVFPVEPADGARRVG</sequence>
<feature type="domain" description="GHMP kinase N-terminal" evidence="12">
    <location>
        <begin position="96"/>
        <end position="181"/>
    </location>
</feature>
<proteinExistence type="inferred from homology"/>
<dbReference type="InterPro" id="IPR006203">
    <property type="entry name" value="GHMP_knse_ATP-bd_CS"/>
</dbReference>
<dbReference type="EMBL" id="MRDE01000068">
    <property type="protein sequence ID" value="OMH23789.1"/>
    <property type="molecule type" value="Genomic_DNA"/>
</dbReference>
<dbReference type="GO" id="GO:0005524">
    <property type="term" value="F:ATP binding"/>
    <property type="evidence" value="ECO:0007669"/>
    <property type="project" value="UniProtKB-UniRule"/>
</dbReference>
<dbReference type="InterPro" id="IPR020568">
    <property type="entry name" value="Ribosomal_Su5_D2-typ_SF"/>
</dbReference>
<evidence type="ECO:0000256" key="6">
    <source>
        <dbReference type="ARBA" id="ARBA00022777"/>
    </source>
</evidence>
<comment type="similarity">
    <text evidence="1">Belongs to the GHMP kinase family. GalK subfamily.</text>
</comment>
<evidence type="ECO:0000256" key="1">
    <source>
        <dbReference type="ARBA" id="ARBA00006566"/>
    </source>
</evidence>
<dbReference type="Pfam" id="PF10509">
    <property type="entry name" value="GalKase_gal_bdg"/>
    <property type="match status" value="1"/>
</dbReference>
<dbReference type="RefSeq" id="WP_076704487.1">
    <property type="nucleotide sequence ID" value="NZ_MRDE01000068.1"/>
</dbReference>
<dbReference type="GO" id="GO:0004335">
    <property type="term" value="F:galactokinase activity"/>
    <property type="evidence" value="ECO:0007669"/>
    <property type="project" value="UniProtKB-UniRule"/>
</dbReference>
<dbReference type="PRINTS" id="PR00959">
    <property type="entry name" value="MEVGALKINASE"/>
</dbReference>
<dbReference type="Pfam" id="PF00288">
    <property type="entry name" value="GHMP_kinases_N"/>
    <property type="match status" value="1"/>
</dbReference>
<keyword evidence="10" id="KW-0119">Carbohydrate metabolism</keyword>
<evidence type="ECO:0000259" key="13">
    <source>
        <dbReference type="Pfam" id="PF08544"/>
    </source>
</evidence>
<dbReference type="PANTHER" id="PTHR10457">
    <property type="entry name" value="MEVALONATE KINASE/GALACTOKINASE"/>
    <property type="match status" value="1"/>
</dbReference>
<name>A0A1R1L8I1_9MICC</name>
<dbReference type="PROSITE" id="PS00106">
    <property type="entry name" value="GALACTOKINASE"/>
    <property type="match status" value="1"/>
</dbReference>
<reference evidence="15 16" key="1">
    <citation type="submission" date="2016-12" db="EMBL/GenBank/DDBJ databases">
        <title>Draft genome of Tersicoccus phoenicis 1P05MA.</title>
        <authorList>
            <person name="Nakajima Y."/>
            <person name="Yoshizawa S."/>
            <person name="Nakamura K."/>
            <person name="Ogura Y."/>
            <person name="Hayashi T."/>
            <person name="Kogure K."/>
        </authorList>
    </citation>
    <scope>NUCLEOTIDE SEQUENCE [LARGE SCALE GENOMIC DNA]</scope>
    <source>
        <strain evidence="15 16">1p05MA</strain>
    </source>
</reference>
<evidence type="ECO:0000256" key="8">
    <source>
        <dbReference type="ARBA" id="ARBA00022842"/>
    </source>
</evidence>
<evidence type="ECO:0000256" key="4">
    <source>
        <dbReference type="ARBA" id="ARBA00022723"/>
    </source>
</evidence>
<dbReference type="OrthoDB" id="250531at2"/>
<keyword evidence="3" id="KW-0808">Transferase</keyword>
<dbReference type="InterPro" id="IPR000705">
    <property type="entry name" value="Galactokinase"/>
</dbReference>